<protein>
    <submittedName>
        <fullName evidence="4">Aa_trans domain-containing protein</fullName>
    </submittedName>
</protein>
<sequence>MFPVVAVFMKAPFPLVYRGIETILGFAILQATLSYFIGCCTMFFIELPFMDIEKTFRERRNICQDGHAKEAIGQLAYISATKNDTTRDSLLSNK</sequence>
<keyword evidence="1" id="KW-0472">Membrane</keyword>
<keyword evidence="1" id="KW-0812">Transmembrane</keyword>
<organism evidence="4">
    <name type="scientific">Gongylonema pulchrum</name>
    <dbReference type="NCBI Taxonomy" id="637853"/>
    <lineage>
        <taxon>Eukaryota</taxon>
        <taxon>Metazoa</taxon>
        <taxon>Ecdysozoa</taxon>
        <taxon>Nematoda</taxon>
        <taxon>Chromadorea</taxon>
        <taxon>Rhabditida</taxon>
        <taxon>Spirurina</taxon>
        <taxon>Spiruromorpha</taxon>
        <taxon>Spiruroidea</taxon>
        <taxon>Gongylonematidae</taxon>
        <taxon>Gongylonema</taxon>
    </lineage>
</organism>
<keyword evidence="3" id="KW-1185">Reference proteome</keyword>
<dbReference type="Proteomes" id="UP000271098">
    <property type="component" value="Unassembled WGS sequence"/>
</dbReference>
<reference evidence="4" key="1">
    <citation type="submission" date="2016-06" db="UniProtKB">
        <authorList>
            <consortium name="WormBaseParasite"/>
        </authorList>
    </citation>
    <scope>IDENTIFICATION</scope>
</reference>
<reference evidence="2 3" key="2">
    <citation type="submission" date="2018-11" db="EMBL/GenBank/DDBJ databases">
        <authorList>
            <consortium name="Pathogen Informatics"/>
        </authorList>
    </citation>
    <scope>NUCLEOTIDE SEQUENCE [LARGE SCALE GENOMIC DNA]</scope>
</reference>
<name>A0A183CYD9_9BILA</name>
<evidence type="ECO:0000313" key="4">
    <source>
        <dbReference type="WBParaSite" id="GPUH_0000148301-mRNA-1"/>
    </source>
</evidence>
<evidence type="ECO:0000313" key="2">
    <source>
        <dbReference type="EMBL" id="VDK30172.1"/>
    </source>
</evidence>
<dbReference type="EMBL" id="UYRT01001802">
    <property type="protein sequence ID" value="VDK30172.1"/>
    <property type="molecule type" value="Genomic_DNA"/>
</dbReference>
<dbReference type="AlphaFoldDB" id="A0A183CYD9"/>
<accession>A0A183CYD9</accession>
<keyword evidence="1" id="KW-1133">Transmembrane helix</keyword>
<gene>
    <name evidence="2" type="ORF">GPUH_LOCUS1480</name>
</gene>
<proteinExistence type="predicted"/>
<dbReference type="WBParaSite" id="GPUH_0000148301-mRNA-1">
    <property type="protein sequence ID" value="GPUH_0000148301-mRNA-1"/>
    <property type="gene ID" value="GPUH_0000148301"/>
</dbReference>
<evidence type="ECO:0000256" key="1">
    <source>
        <dbReference type="SAM" id="Phobius"/>
    </source>
</evidence>
<evidence type="ECO:0000313" key="3">
    <source>
        <dbReference type="Proteomes" id="UP000271098"/>
    </source>
</evidence>
<feature type="transmembrane region" description="Helical" evidence="1">
    <location>
        <begin position="23"/>
        <end position="50"/>
    </location>
</feature>